<organism evidence="1 2">
    <name type="scientific">Spiromyces aspiralis</name>
    <dbReference type="NCBI Taxonomy" id="68401"/>
    <lineage>
        <taxon>Eukaryota</taxon>
        <taxon>Fungi</taxon>
        <taxon>Fungi incertae sedis</taxon>
        <taxon>Zoopagomycota</taxon>
        <taxon>Kickxellomycotina</taxon>
        <taxon>Kickxellomycetes</taxon>
        <taxon>Kickxellales</taxon>
        <taxon>Kickxellaceae</taxon>
        <taxon>Spiromyces</taxon>
    </lineage>
</organism>
<dbReference type="Proteomes" id="UP001145114">
    <property type="component" value="Unassembled WGS sequence"/>
</dbReference>
<evidence type="ECO:0000313" key="2">
    <source>
        <dbReference type="Proteomes" id="UP001145114"/>
    </source>
</evidence>
<gene>
    <name evidence="1" type="primary">TRP3_2</name>
    <name evidence="1" type="ORF">EV182_003991</name>
</gene>
<accession>A0ACC1HD31</accession>
<proteinExistence type="predicted"/>
<comment type="caution">
    <text evidence="1">The sequence shown here is derived from an EMBL/GenBank/DDBJ whole genome shotgun (WGS) entry which is preliminary data.</text>
</comment>
<keyword evidence="2" id="KW-1185">Reference proteome</keyword>
<sequence length="520" mass="56586">MSTIIIDNYDSFTWNLYQYFCRAGANVTVFRNDKVTLERLIELNPRNLVISPGPGHPREDTGVCIDAIKHFAGKIPIFGVCMGLQCMYECYGGRVGSAGEIVHGKTDIVTHDGLGVYLNIGQSLQETRYHSLSGDPATLPPEFVITSWTDSGCIMGIRHKEFTVEGVQYHPESILSEHGMTMIRNFLALRGGTWAENPGYIDRAPLAVYKNPNAAAAATATTPLPPTPTPTNSESWGSNKGTKPNDILSAIQEQRLKDIAAAKAMPGRSADQLKKLVELGVAPPVTDFYQRLRQSIDTEQGKKLAVLAEIKRASPSKGDICPDAVAAEQALVYCDAGAAAISVLTEPTWFKGSLEDLRQARQVIDGRERRPAILRKDFISDPYQVIEARVAGADTILLIVAMLSKAQLVELMAVSREYGMEPLVEVNNADEMVLAVELGARVIGINNRNLHTFDVDMGTTVRLAGLVPKETILIALSGITSPSDIHTYRGTNVEAVLVGEGLMRASDKHGFIQQLCNANL</sequence>
<evidence type="ECO:0000313" key="1">
    <source>
        <dbReference type="EMBL" id="KAJ1674087.1"/>
    </source>
</evidence>
<reference evidence="1" key="1">
    <citation type="submission" date="2022-06" db="EMBL/GenBank/DDBJ databases">
        <title>Phylogenomic reconstructions and comparative analyses of Kickxellomycotina fungi.</title>
        <authorList>
            <person name="Reynolds N.K."/>
            <person name="Stajich J.E."/>
            <person name="Barry K."/>
            <person name="Grigoriev I.V."/>
            <person name="Crous P."/>
            <person name="Smith M.E."/>
        </authorList>
    </citation>
    <scope>NUCLEOTIDE SEQUENCE</scope>
    <source>
        <strain evidence="1">RSA 2271</strain>
    </source>
</reference>
<name>A0ACC1HD31_9FUNG</name>
<dbReference type="EMBL" id="JAMZIH010006280">
    <property type="protein sequence ID" value="KAJ1674087.1"/>
    <property type="molecule type" value="Genomic_DNA"/>
</dbReference>
<protein>
    <submittedName>
        <fullName evidence="1">Anthranilate synthase / indole-3-glycerol phosphate synthase</fullName>
    </submittedName>
</protein>